<dbReference type="PANTHER" id="PTHR33204">
    <property type="entry name" value="TRANSCRIPTIONAL REGULATOR, MARR FAMILY"/>
    <property type="match status" value="1"/>
</dbReference>
<evidence type="ECO:0000256" key="2">
    <source>
        <dbReference type="ARBA" id="ARBA00023125"/>
    </source>
</evidence>
<sequence length="110" mass="12260">MTKVTSNALNRAFLHSSCRINAALEMIAGRWKPLILIHISENQNRFSLLKQAMPGISDQALGKQLKELEADRLVTKEIIPAIPVRVDYSLTEKGAALLPILQALAEWKDL</sequence>
<dbReference type="Gene3D" id="1.10.10.10">
    <property type="entry name" value="Winged helix-like DNA-binding domain superfamily/Winged helix DNA-binding domain"/>
    <property type="match status" value="1"/>
</dbReference>
<dbReference type="PROSITE" id="PS51118">
    <property type="entry name" value="HTH_HXLR"/>
    <property type="match status" value="1"/>
</dbReference>
<dbReference type="PANTHER" id="PTHR33204:SF29">
    <property type="entry name" value="TRANSCRIPTIONAL REGULATOR"/>
    <property type="match status" value="1"/>
</dbReference>
<dbReference type="OrthoDB" id="7678715at2"/>
<keyword evidence="1" id="KW-0805">Transcription regulation</keyword>
<dbReference type="Pfam" id="PF01638">
    <property type="entry name" value="HxlR"/>
    <property type="match status" value="1"/>
</dbReference>
<reference evidence="4" key="1">
    <citation type="submission" date="2020-05" db="EMBL/GenBank/DDBJ databases">
        <title>Chitinophaga laudate sp. nov., isolated from a tropical peat swamp.</title>
        <authorList>
            <person name="Goh C.B.S."/>
            <person name="Lee M.S."/>
            <person name="Parimannan S."/>
            <person name="Pasbakhsh P."/>
            <person name="Yule C.M."/>
            <person name="Rajandas H."/>
            <person name="Loke S."/>
            <person name="Croft L."/>
            <person name="Tan J.B.L."/>
        </authorList>
    </citation>
    <scope>NUCLEOTIDE SEQUENCE</scope>
    <source>
        <strain evidence="4">Mgbs1</strain>
    </source>
</reference>
<keyword evidence="5" id="KW-1185">Reference proteome</keyword>
<accession>A0A3S1BN21</accession>
<proteinExistence type="predicted"/>
<evidence type="ECO:0000313" key="4">
    <source>
        <dbReference type="EMBL" id="NSL90731.1"/>
    </source>
</evidence>
<dbReference type="InterPro" id="IPR036390">
    <property type="entry name" value="WH_DNA-bd_sf"/>
</dbReference>
<gene>
    <name evidence="4" type="ORF">ECE50_028165</name>
</gene>
<keyword evidence="3" id="KW-0804">Transcription</keyword>
<evidence type="ECO:0000256" key="3">
    <source>
        <dbReference type="ARBA" id="ARBA00023163"/>
    </source>
</evidence>
<dbReference type="RefSeq" id="WP_127035761.1">
    <property type="nucleotide sequence ID" value="NZ_JAABOK010000006.1"/>
</dbReference>
<dbReference type="Proteomes" id="UP000281028">
    <property type="component" value="Unassembled WGS sequence"/>
</dbReference>
<name>A0A3S1BN21_9BACT</name>
<organism evidence="4 5">
    <name type="scientific">Chitinophaga solisilvae</name>
    <dbReference type="NCBI Taxonomy" id="1233460"/>
    <lineage>
        <taxon>Bacteria</taxon>
        <taxon>Pseudomonadati</taxon>
        <taxon>Bacteroidota</taxon>
        <taxon>Chitinophagia</taxon>
        <taxon>Chitinophagales</taxon>
        <taxon>Chitinophagaceae</taxon>
        <taxon>Chitinophaga</taxon>
    </lineage>
</organism>
<dbReference type="InterPro" id="IPR036388">
    <property type="entry name" value="WH-like_DNA-bd_sf"/>
</dbReference>
<keyword evidence="2" id="KW-0238">DNA-binding</keyword>
<comment type="caution">
    <text evidence="4">The sequence shown here is derived from an EMBL/GenBank/DDBJ whole genome shotgun (WGS) entry which is preliminary data.</text>
</comment>
<dbReference type="AlphaFoldDB" id="A0A3S1BN21"/>
<dbReference type="GO" id="GO:0003677">
    <property type="term" value="F:DNA binding"/>
    <property type="evidence" value="ECO:0007669"/>
    <property type="project" value="UniProtKB-KW"/>
</dbReference>
<dbReference type="SUPFAM" id="SSF46785">
    <property type="entry name" value="Winged helix' DNA-binding domain"/>
    <property type="match status" value="1"/>
</dbReference>
<dbReference type="EMBL" id="RIAR02000001">
    <property type="protein sequence ID" value="NSL90731.1"/>
    <property type="molecule type" value="Genomic_DNA"/>
</dbReference>
<evidence type="ECO:0000313" key="5">
    <source>
        <dbReference type="Proteomes" id="UP000281028"/>
    </source>
</evidence>
<protein>
    <submittedName>
        <fullName evidence="4">Helix-turn-helix transcriptional regulator</fullName>
    </submittedName>
</protein>
<evidence type="ECO:0000256" key="1">
    <source>
        <dbReference type="ARBA" id="ARBA00023015"/>
    </source>
</evidence>
<dbReference type="InterPro" id="IPR002577">
    <property type="entry name" value="HTH_HxlR"/>
</dbReference>